<evidence type="ECO:0000313" key="2">
    <source>
        <dbReference type="Proteomes" id="UP000012174"/>
    </source>
</evidence>
<dbReference type="Proteomes" id="UP000012174">
    <property type="component" value="Unassembled WGS sequence"/>
</dbReference>
<keyword evidence="2" id="KW-1185">Reference proteome</keyword>
<dbReference type="AlphaFoldDB" id="M7SPQ3"/>
<sequence>MSNFQQTDLDLLRQQALAAKTEFKNKTEVKAKTEGRVGDMFTGEVEVKPAGMSAKKFFSGKSYNKIKVDQDEFRRDCENAGFGWPPRTLKNSRWAK</sequence>
<dbReference type="KEGG" id="ela:UCREL1_6799"/>
<dbReference type="EMBL" id="KB706696">
    <property type="protein sequence ID" value="EMR66202.1"/>
    <property type="molecule type" value="Genomic_DNA"/>
</dbReference>
<dbReference type="HOGENOM" id="CLU_2359731_0_0_1"/>
<protein>
    <submittedName>
        <fullName evidence="1">Uncharacterized protein</fullName>
    </submittedName>
</protein>
<reference evidence="2" key="1">
    <citation type="journal article" date="2013" name="Genome Announc.">
        <title>Draft genome sequence of the grapevine dieback fungus Eutypa lata UCR-EL1.</title>
        <authorList>
            <person name="Blanco-Ulate B."/>
            <person name="Rolshausen P.E."/>
            <person name="Cantu D."/>
        </authorList>
    </citation>
    <scope>NUCLEOTIDE SEQUENCE [LARGE SCALE GENOMIC DNA]</scope>
    <source>
        <strain evidence="2">UCR-EL1</strain>
    </source>
</reference>
<gene>
    <name evidence="1" type="ORF">UCREL1_6799</name>
</gene>
<evidence type="ECO:0000313" key="1">
    <source>
        <dbReference type="EMBL" id="EMR66202.1"/>
    </source>
</evidence>
<accession>M7SPQ3</accession>
<name>M7SPQ3_EUTLA</name>
<organism evidence="1 2">
    <name type="scientific">Eutypa lata (strain UCR-EL1)</name>
    <name type="common">Grapevine dieback disease fungus</name>
    <name type="synonym">Eutypa armeniacae</name>
    <dbReference type="NCBI Taxonomy" id="1287681"/>
    <lineage>
        <taxon>Eukaryota</taxon>
        <taxon>Fungi</taxon>
        <taxon>Dikarya</taxon>
        <taxon>Ascomycota</taxon>
        <taxon>Pezizomycotina</taxon>
        <taxon>Sordariomycetes</taxon>
        <taxon>Xylariomycetidae</taxon>
        <taxon>Xylariales</taxon>
        <taxon>Diatrypaceae</taxon>
        <taxon>Eutypa</taxon>
    </lineage>
</organism>
<proteinExistence type="predicted"/>